<organism evidence="9 10">
    <name type="scientific">Pleurostoma richardsiae</name>
    <dbReference type="NCBI Taxonomy" id="41990"/>
    <lineage>
        <taxon>Eukaryota</taxon>
        <taxon>Fungi</taxon>
        <taxon>Dikarya</taxon>
        <taxon>Ascomycota</taxon>
        <taxon>Pezizomycotina</taxon>
        <taxon>Sordariomycetes</taxon>
        <taxon>Sordariomycetidae</taxon>
        <taxon>Calosphaeriales</taxon>
        <taxon>Pleurostomataceae</taxon>
        <taxon>Pleurostoma</taxon>
    </lineage>
</organism>
<keyword evidence="10" id="KW-1185">Reference proteome</keyword>
<dbReference type="InterPro" id="IPR020846">
    <property type="entry name" value="MFS_dom"/>
</dbReference>
<feature type="transmembrane region" description="Helical" evidence="7">
    <location>
        <begin position="91"/>
        <end position="109"/>
    </location>
</feature>
<evidence type="ECO:0000256" key="5">
    <source>
        <dbReference type="ARBA" id="ARBA00023136"/>
    </source>
</evidence>
<feature type="domain" description="Major facilitator superfamily (MFS) profile" evidence="8">
    <location>
        <begin position="54"/>
        <end position="459"/>
    </location>
</feature>
<dbReference type="FunFam" id="1.20.1250.20:FF:000064">
    <property type="entry name" value="MFS allantoate transporter"/>
    <property type="match status" value="1"/>
</dbReference>
<feature type="transmembrane region" description="Helical" evidence="7">
    <location>
        <begin position="371"/>
        <end position="393"/>
    </location>
</feature>
<evidence type="ECO:0000259" key="8">
    <source>
        <dbReference type="PROSITE" id="PS50850"/>
    </source>
</evidence>
<keyword evidence="5 7" id="KW-0472">Membrane</keyword>
<feature type="transmembrane region" description="Helical" evidence="7">
    <location>
        <begin position="121"/>
        <end position="138"/>
    </location>
</feature>
<feature type="transmembrane region" description="Helical" evidence="7">
    <location>
        <begin position="150"/>
        <end position="171"/>
    </location>
</feature>
<dbReference type="CDD" id="cd17327">
    <property type="entry name" value="MFS_FEN2_like"/>
    <property type="match status" value="1"/>
</dbReference>
<evidence type="ECO:0000256" key="3">
    <source>
        <dbReference type="ARBA" id="ARBA00022692"/>
    </source>
</evidence>
<evidence type="ECO:0000256" key="4">
    <source>
        <dbReference type="ARBA" id="ARBA00022989"/>
    </source>
</evidence>
<comment type="caution">
    <text evidence="9">The sequence shown here is derived from an EMBL/GenBank/DDBJ whole genome shotgun (WGS) entry which is preliminary data.</text>
</comment>
<evidence type="ECO:0000313" key="10">
    <source>
        <dbReference type="Proteomes" id="UP001174694"/>
    </source>
</evidence>
<comment type="similarity">
    <text evidence="6">Belongs to the major facilitator superfamily. Allantoate permease family.</text>
</comment>
<evidence type="ECO:0000313" key="9">
    <source>
        <dbReference type="EMBL" id="KAJ9150456.1"/>
    </source>
</evidence>
<dbReference type="PANTHER" id="PTHR43791:SF103">
    <property type="entry name" value="MAJOR FACILITATOR SUPERFAMILY (MFS) PROFILE DOMAIN-CONTAINING PROTEIN-RELATED"/>
    <property type="match status" value="1"/>
</dbReference>
<dbReference type="SUPFAM" id="SSF103473">
    <property type="entry name" value="MFS general substrate transporter"/>
    <property type="match status" value="1"/>
</dbReference>
<dbReference type="InterPro" id="IPR036259">
    <property type="entry name" value="MFS_trans_sf"/>
</dbReference>
<dbReference type="GO" id="GO:0022857">
    <property type="term" value="F:transmembrane transporter activity"/>
    <property type="evidence" value="ECO:0007669"/>
    <property type="project" value="InterPro"/>
</dbReference>
<dbReference type="GO" id="GO:0016020">
    <property type="term" value="C:membrane"/>
    <property type="evidence" value="ECO:0007669"/>
    <property type="project" value="UniProtKB-SubCell"/>
</dbReference>
<comment type="subcellular location">
    <subcellularLocation>
        <location evidence="1">Membrane</location>
        <topology evidence="1">Multi-pass membrane protein</topology>
    </subcellularLocation>
</comment>
<proteinExistence type="inferred from homology"/>
<dbReference type="PROSITE" id="PS50850">
    <property type="entry name" value="MFS"/>
    <property type="match status" value="1"/>
</dbReference>
<dbReference type="Proteomes" id="UP001174694">
    <property type="component" value="Unassembled WGS sequence"/>
</dbReference>
<keyword evidence="4 7" id="KW-1133">Transmembrane helix</keyword>
<name>A0AA38RLG6_9PEZI</name>
<feature type="transmembrane region" description="Helical" evidence="7">
    <location>
        <begin position="405"/>
        <end position="425"/>
    </location>
</feature>
<feature type="transmembrane region" description="Helical" evidence="7">
    <location>
        <begin position="437"/>
        <end position="458"/>
    </location>
</feature>
<accession>A0AA38RLG6</accession>
<sequence length="508" mass="56356">MKKDMGKTSLEIADVAEGDVHELRSKSTPGFVSAVDEESQTWGKRLLRKIDWHLLPLMCTSYMIQFLDKQTLAQASIMGFIQDLNLTGNEFSWCGSMFYFGYLAFSYPASLLMVRCPIGKYLAVNFLIWGVILACHAATKSFAGMMLVRFFLGAAESSVSPGFSLITGMWYRREEQPLRHGLWFTGNSAATAVGGLLAYAIAHIHGGLASWKWLFIIYAIITLIWAVLLFIFLPDQPTSARFLSEEERTKAVDRLRTNQAGAVTHKVQWNQVWEALSDYKIWILFFYQIANNIPNGGLTTFSSLVMAGFGFTTLQVYLLSMPTGVIHAFFAVGSTFLAGRFPTCRCLLVAGCTFVALIGCVIIYTTDNQGARLFGYFIFVAYAAGIPLTLSLVSSNVAGFTKKATVGAMMFIAYCVGNIIGPFLFFSREAPKYKSGFLSLIVCFAVAIALILTLAMCWRWENVRRDREYGLPVLDGSAAAGTGDEKEAAPEQFEDLTDVGNHNFRYVY</sequence>
<dbReference type="InterPro" id="IPR011701">
    <property type="entry name" value="MFS"/>
</dbReference>
<feature type="transmembrane region" description="Helical" evidence="7">
    <location>
        <begin position="183"/>
        <end position="201"/>
    </location>
</feature>
<reference evidence="9" key="1">
    <citation type="submission" date="2022-07" db="EMBL/GenBank/DDBJ databases">
        <title>Fungi with potential for degradation of polypropylene.</title>
        <authorList>
            <person name="Gostincar C."/>
        </authorList>
    </citation>
    <scope>NUCLEOTIDE SEQUENCE</scope>
    <source>
        <strain evidence="9">EXF-13308</strain>
    </source>
</reference>
<dbReference type="AlphaFoldDB" id="A0AA38RLG6"/>
<dbReference type="EMBL" id="JANBVO010000008">
    <property type="protein sequence ID" value="KAJ9150456.1"/>
    <property type="molecule type" value="Genomic_DNA"/>
</dbReference>
<evidence type="ECO:0000256" key="2">
    <source>
        <dbReference type="ARBA" id="ARBA00022448"/>
    </source>
</evidence>
<keyword evidence="3 7" id="KW-0812">Transmembrane</keyword>
<protein>
    <submittedName>
        <fullName evidence="9">Pantothenate transporter</fullName>
    </submittedName>
</protein>
<evidence type="ECO:0000256" key="1">
    <source>
        <dbReference type="ARBA" id="ARBA00004141"/>
    </source>
</evidence>
<evidence type="ECO:0000256" key="6">
    <source>
        <dbReference type="ARBA" id="ARBA00037968"/>
    </source>
</evidence>
<feature type="transmembrane region" description="Helical" evidence="7">
    <location>
        <begin position="346"/>
        <end position="365"/>
    </location>
</feature>
<evidence type="ECO:0000256" key="7">
    <source>
        <dbReference type="SAM" id="Phobius"/>
    </source>
</evidence>
<gene>
    <name evidence="9" type="ORF">NKR23_g3737</name>
</gene>
<dbReference type="Pfam" id="PF07690">
    <property type="entry name" value="MFS_1"/>
    <property type="match status" value="1"/>
</dbReference>
<feature type="transmembrane region" description="Helical" evidence="7">
    <location>
        <begin position="316"/>
        <end position="339"/>
    </location>
</feature>
<feature type="transmembrane region" description="Helical" evidence="7">
    <location>
        <begin position="213"/>
        <end position="233"/>
    </location>
</feature>
<dbReference type="Gene3D" id="1.20.1250.20">
    <property type="entry name" value="MFS general substrate transporter like domains"/>
    <property type="match status" value="2"/>
</dbReference>
<keyword evidence="2" id="KW-0813">Transport</keyword>
<dbReference type="PANTHER" id="PTHR43791">
    <property type="entry name" value="PERMEASE-RELATED"/>
    <property type="match status" value="1"/>
</dbReference>